<keyword evidence="1" id="KW-0732">Signal</keyword>
<name>A0ABV6J3H3_9BACL</name>
<evidence type="ECO:0000313" key="3">
    <source>
        <dbReference type="Proteomes" id="UP001589818"/>
    </source>
</evidence>
<dbReference type="EMBL" id="JBHLVF010000008">
    <property type="protein sequence ID" value="MFC0390425.1"/>
    <property type="molecule type" value="Genomic_DNA"/>
</dbReference>
<organism evidence="2 3">
    <name type="scientific">Paenibacillus mendelii</name>
    <dbReference type="NCBI Taxonomy" id="206163"/>
    <lineage>
        <taxon>Bacteria</taxon>
        <taxon>Bacillati</taxon>
        <taxon>Bacillota</taxon>
        <taxon>Bacilli</taxon>
        <taxon>Bacillales</taxon>
        <taxon>Paenibacillaceae</taxon>
        <taxon>Paenibacillus</taxon>
    </lineage>
</organism>
<accession>A0ABV6J3H3</accession>
<keyword evidence="3" id="KW-1185">Reference proteome</keyword>
<dbReference type="Proteomes" id="UP001589818">
    <property type="component" value="Unassembled WGS sequence"/>
</dbReference>
<proteinExistence type="predicted"/>
<evidence type="ECO:0000313" key="2">
    <source>
        <dbReference type="EMBL" id="MFC0390425.1"/>
    </source>
</evidence>
<feature type="chain" id="PRO_5045808804" evidence="1">
    <location>
        <begin position="31"/>
        <end position="837"/>
    </location>
</feature>
<dbReference type="RefSeq" id="WP_204820055.1">
    <property type="nucleotide sequence ID" value="NZ_JANHOF010000010.1"/>
</dbReference>
<evidence type="ECO:0000256" key="1">
    <source>
        <dbReference type="SAM" id="SignalP"/>
    </source>
</evidence>
<gene>
    <name evidence="2" type="ORF">ACFFJ8_03440</name>
</gene>
<feature type="signal peptide" evidence="1">
    <location>
        <begin position="1"/>
        <end position="30"/>
    </location>
</feature>
<comment type="caution">
    <text evidence="2">The sequence shown here is derived from an EMBL/GenBank/DDBJ whole genome shotgun (WGS) entry which is preliminary data.</text>
</comment>
<protein>
    <submittedName>
        <fullName evidence="2">Uncharacterized protein</fullName>
    </submittedName>
</protein>
<reference evidence="2 3" key="1">
    <citation type="submission" date="2024-09" db="EMBL/GenBank/DDBJ databases">
        <authorList>
            <person name="Sun Q."/>
            <person name="Mori K."/>
        </authorList>
    </citation>
    <scope>NUCLEOTIDE SEQUENCE [LARGE SCALE GENOMIC DNA]</scope>
    <source>
        <strain evidence="2 3">CCM 4839</strain>
    </source>
</reference>
<sequence length="837" mass="94095">MNKIAKTTVSTIMATSLLLTPVMPNLTASAATTNKTTATAKPAVQVPKAFAGTKLKTFMISSKSYIQIKDVYFLTNNQEKTVHYTLSVYNGDSRELDMIDYWSEILATGGMKYRPTASPTNPKSMKVASNTTREYSFYSKVNVKLNYSDLTFRLLKWDFNMPNYERALGSVKITNQYQNVVPNNYYYVLRKDNEKLKTSVSQGASLKMGTQKQVQLNYTIENIGFFGSQIPNYQFYLKTKQGYTIKLNASYEANKLLSPNEKLDIPLSTKLNSTMDVTGAQLVVTRLDEESKLEIPVALYATSWGAYNNGIVPSGKASQLNISNNKINAYIENVFLSNQETTNELSISLALNNKGTQTIKLPKYKYEILTEDGARYPVNFGEAELELAPEIRQEITGTANLPINAKDNFVLVITQPAAEDSKTQEYMVSAMRLPAQSTVTDVSKKTYQNAKGKYQIGIDRVERLPYNDQDLVNVYLEIKNIGQKMQEVPNITGVLAMSGLTLDESKTKLIKLDNSISIAPNETTRYVISAKVPYTYKYSDLKLTLNETLGEDKKKSIGVFTAKRVAEIPVGQVLDSIVIDSVGRRSEATVEQVQMFESENSKLLYIDLNYVNKEIRYSTLPVLKAYIRTKNKDYLEAKVLNNKNRISPNGNSSLIVTAVVPKNFDPKDIQLILGEAMKDGQYSTIEGEPDSYINAKGLRLSEVDTAVNTSLKDIFLHNYSLTINDISSIISEGSTLKVNMKYDLKKLNKYESDETKRKLIVEVTDGTYNYEATPIEIEQPNGLKAGEKLEYSVELKGTYITSVMYRGYDLNIYEEYEGNRRLLATKKVDKVDLLPIY</sequence>